<feature type="signal peptide" evidence="1">
    <location>
        <begin position="1"/>
        <end position="25"/>
    </location>
</feature>
<reference evidence="2 3" key="1">
    <citation type="submission" date="2021-06" db="EMBL/GenBank/DDBJ databases">
        <title>Microbial metabolic specificity influences pelagic lipid remineralization.</title>
        <authorList>
            <person name="Behrendt L."/>
            <person name="Hunter J.E."/>
            <person name="Alcolombri U."/>
            <person name="Smriga S."/>
            <person name="Mincer T."/>
            <person name="Lowenstein D.P."/>
            <person name="Peaudecerf F.J."/>
            <person name="Fernandez V.I."/>
            <person name="Fredricks H."/>
            <person name="Almblad H."/>
            <person name="Harrison J.J."/>
            <person name="Stocker R."/>
            <person name="Van Mooy B.A.S."/>
        </authorList>
    </citation>
    <scope>NUCLEOTIDE SEQUENCE [LARGE SCALE GENOMIC DNA]</scope>
    <source>
        <strain evidence="2 3">HP15-B</strain>
    </source>
</reference>
<dbReference type="Pfam" id="PF07044">
    <property type="entry name" value="DUF1329"/>
    <property type="match status" value="1"/>
</dbReference>
<keyword evidence="1" id="KW-0732">Signal</keyword>
<dbReference type="CDD" id="cd16329">
    <property type="entry name" value="LolA_like"/>
    <property type="match status" value="1"/>
</dbReference>
<gene>
    <name evidence="2" type="ORF">KQ249_04160</name>
</gene>
<name>A0ABX8IJL6_9GAMM</name>
<dbReference type="EMBL" id="CP076686">
    <property type="protein sequence ID" value="QWV13823.1"/>
    <property type="molecule type" value="Genomic_DNA"/>
</dbReference>
<dbReference type="Proteomes" id="UP000683442">
    <property type="component" value="Chromosome"/>
</dbReference>
<sequence>MKLRKLLCNLAISLSVFGLASNVSAAVSPEAAQKLGNELTPFGAIKAGNDEGTIPPYEGGLRTAPEGFEPGNGYWINPFKDEEPRLRIDASNYQEHEDKLSAGQIKLLSTYPDTYYIDVYPTHRTAAYPQDVLDATVRNATTCETLKDGLALDPSCRGGLPFPIPQTGNEMMWNQQVRYNDGKYGTTTAASNSWIVDSNGSVTKASEQRTFVERPFYQTDVEGRDPQMFYRVYSVTQEPARRAGELTGFMDFLDPTESPRRAWSYTPGQRRIKRAPEFAYDTPVASMGGLELFDELFMFSGMQDRFDFKLVGRKEMYIPYNTYEFYFDCEQDNQFMKHHVNPECERWELHRVWVVEATLKDQYRHVYSKRTYYLDEDTYGAGMYDAWDQSGQLYRSMMLGGVQFYDHDIPYIVKHAIYDFNKGMYGIINDALNGGYRVLEEPRSERELSPQVIVNRESAR</sequence>
<evidence type="ECO:0000313" key="2">
    <source>
        <dbReference type="EMBL" id="QWV13823.1"/>
    </source>
</evidence>
<dbReference type="Gene3D" id="2.50.20.10">
    <property type="entry name" value="Lipoprotein localisation LolA/LolB/LppX"/>
    <property type="match status" value="1"/>
</dbReference>
<evidence type="ECO:0000256" key="1">
    <source>
        <dbReference type="SAM" id="SignalP"/>
    </source>
</evidence>
<organism evidence="2 3">
    <name type="scientific">Marinobacter adhaerens</name>
    <dbReference type="NCBI Taxonomy" id="1033846"/>
    <lineage>
        <taxon>Bacteria</taxon>
        <taxon>Pseudomonadati</taxon>
        <taxon>Pseudomonadota</taxon>
        <taxon>Gammaproteobacteria</taxon>
        <taxon>Pseudomonadales</taxon>
        <taxon>Marinobacteraceae</taxon>
        <taxon>Marinobacter</taxon>
    </lineage>
</organism>
<evidence type="ECO:0000313" key="3">
    <source>
        <dbReference type="Proteomes" id="UP000683442"/>
    </source>
</evidence>
<proteinExistence type="predicted"/>
<protein>
    <submittedName>
        <fullName evidence="2">DUF1329 domain-containing protein</fullName>
    </submittedName>
</protein>
<dbReference type="RefSeq" id="WP_014575639.1">
    <property type="nucleotide sequence ID" value="NZ_CP076686.1"/>
</dbReference>
<dbReference type="GeneID" id="78558612"/>
<feature type="chain" id="PRO_5046405631" evidence="1">
    <location>
        <begin position="26"/>
        <end position="460"/>
    </location>
</feature>
<keyword evidence="3" id="KW-1185">Reference proteome</keyword>
<accession>A0ABX8IJL6</accession>
<dbReference type="InterPro" id="IPR010752">
    <property type="entry name" value="DUF1329"/>
</dbReference>